<proteinExistence type="predicted"/>
<comment type="caution">
    <text evidence="1">The sequence shown here is derived from an EMBL/GenBank/DDBJ whole genome shotgun (WGS) entry which is preliminary data.</text>
</comment>
<gene>
    <name evidence="1" type="ORF">Sdia_34030</name>
</gene>
<dbReference type="Proteomes" id="UP000472710">
    <property type="component" value="Unassembled WGS sequence"/>
</dbReference>
<organism evidence="1 2">
    <name type="scientific">Streptomyces diastaticus subsp. diastaticus</name>
    <dbReference type="NCBI Taxonomy" id="68040"/>
    <lineage>
        <taxon>Bacteria</taxon>
        <taxon>Bacillati</taxon>
        <taxon>Actinomycetota</taxon>
        <taxon>Actinomycetes</taxon>
        <taxon>Kitasatosporales</taxon>
        <taxon>Streptomycetaceae</taxon>
        <taxon>Streptomyces</taxon>
        <taxon>Streptomyces diastaticus group</taxon>
    </lineage>
</organism>
<keyword evidence="2" id="KW-1185">Reference proteome</keyword>
<dbReference type="EMBL" id="BLLN01000003">
    <property type="protein sequence ID" value="GFH72635.1"/>
    <property type="molecule type" value="Genomic_DNA"/>
</dbReference>
<evidence type="ECO:0000313" key="1">
    <source>
        <dbReference type="EMBL" id="GFH72635.1"/>
    </source>
</evidence>
<name>A0ABQ1CR80_STRDI</name>
<protein>
    <submittedName>
        <fullName evidence="1">Uncharacterized protein</fullName>
    </submittedName>
</protein>
<evidence type="ECO:0000313" key="2">
    <source>
        <dbReference type="Proteomes" id="UP000472710"/>
    </source>
</evidence>
<sequence length="63" mass="6237">MGLPLAGGVRLKAGLPLAGGTPPPRRPAPLAGRALLRVADRAGDVPPFLPVSGIAPAARPVRG</sequence>
<reference evidence="1 2" key="1">
    <citation type="submission" date="2020-02" db="EMBL/GenBank/DDBJ databases">
        <title>Whole genome shotgun sequence of Streptomyces diastaticus subsp. diastaticus NBRC 13412.</title>
        <authorList>
            <person name="Ichikawa N."/>
            <person name="Komaki H."/>
            <person name="Tamura T."/>
        </authorList>
    </citation>
    <scope>NUCLEOTIDE SEQUENCE [LARGE SCALE GENOMIC DNA]</scope>
    <source>
        <strain evidence="1 2">NBRC 13412</strain>
    </source>
</reference>
<accession>A0ABQ1CR80</accession>